<dbReference type="AlphaFoldDB" id="A0AA36M1F0"/>
<evidence type="ECO:0000313" key="3">
    <source>
        <dbReference type="Proteomes" id="UP001176961"/>
    </source>
</evidence>
<comment type="caution">
    <text evidence="2">The sequence shown here is derived from an EMBL/GenBank/DDBJ whole genome shotgun (WGS) entry which is preliminary data.</text>
</comment>
<dbReference type="EMBL" id="CATQJL010000112">
    <property type="protein sequence ID" value="CAJ0594546.1"/>
    <property type="molecule type" value="Genomic_DNA"/>
</dbReference>
<keyword evidence="3" id="KW-1185">Reference proteome</keyword>
<name>A0AA36M1F0_CYLNA</name>
<protein>
    <submittedName>
        <fullName evidence="2">Uncharacterized protein</fullName>
    </submittedName>
</protein>
<reference evidence="2" key="1">
    <citation type="submission" date="2023-07" db="EMBL/GenBank/DDBJ databases">
        <authorList>
            <consortium name="CYATHOMIX"/>
        </authorList>
    </citation>
    <scope>NUCLEOTIDE SEQUENCE</scope>
    <source>
        <strain evidence="2">N/A</strain>
    </source>
</reference>
<organism evidence="2 3">
    <name type="scientific">Cylicocyclus nassatus</name>
    <name type="common">Nematode worm</name>
    <dbReference type="NCBI Taxonomy" id="53992"/>
    <lineage>
        <taxon>Eukaryota</taxon>
        <taxon>Metazoa</taxon>
        <taxon>Ecdysozoa</taxon>
        <taxon>Nematoda</taxon>
        <taxon>Chromadorea</taxon>
        <taxon>Rhabditida</taxon>
        <taxon>Rhabditina</taxon>
        <taxon>Rhabditomorpha</taxon>
        <taxon>Strongyloidea</taxon>
        <taxon>Strongylidae</taxon>
        <taxon>Cylicocyclus</taxon>
    </lineage>
</organism>
<dbReference type="Proteomes" id="UP001176961">
    <property type="component" value="Unassembled WGS sequence"/>
</dbReference>
<gene>
    <name evidence="2" type="ORF">CYNAS_LOCUS6529</name>
</gene>
<sequence length="91" mass="10262">EEYLRDISSQVARSSSNSSTLNRIQTRCNRPHGASAHQRTQAHCGRTRGRNHVPRDLGHGQSSTLLFTCTNQGPSTQTCLAYSRHKEQIEW</sequence>
<feature type="region of interest" description="Disordered" evidence="1">
    <location>
        <begin position="1"/>
        <end position="59"/>
    </location>
</feature>
<proteinExistence type="predicted"/>
<feature type="non-terminal residue" evidence="2">
    <location>
        <position position="91"/>
    </location>
</feature>
<accession>A0AA36M1F0</accession>
<evidence type="ECO:0000313" key="2">
    <source>
        <dbReference type="EMBL" id="CAJ0594546.1"/>
    </source>
</evidence>
<evidence type="ECO:0000256" key="1">
    <source>
        <dbReference type="SAM" id="MobiDB-lite"/>
    </source>
</evidence>
<feature type="compositionally biased region" description="Low complexity" evidence="1">
    <location>
        <begin position="8"/>
        <end position="19"/>
    </location>
</feature>